<feature type="coiled-coil region" evidence="1">
    <location>
        <begin position="43"/>
        <end position="78"/>
    </location>
</feature>
<dbReference type="PROSITE" id="PS51257">
    <property type="entry name" value="PROKAR_LIPOPROTEIN"/>
    <property type="match status" value="1"/>
</dbReference>
<keyword evidence="3" id="KW-1185">Reference proteome</keyword>
<reference evidence="2 3" key="1">
    <citation type="submission" date="2020-09" db="EMBL/GenBank/DDBJ databases">
        <title>Pseudoxanthomonas sp. CAU 1598 isolated from sand of Yaerae Beach.</title>
        <authorList>
            <person name="Kim W."/>
        </authorList>
    </citation>
    <scope>NUCLEOTIDE SEQUENCE [LARGE SCALE GENOMIC DNA]</scope>
    <source>
        <strain evidence="2 3">CAU 1598</strain>
    </source>
</reference>
<protein>
    <recommendedName>
        <fullName evidence="4">Secreted protein</fullName>
    </recommendedName>
</protein>
<dbReference type="Proteomes" id="UP000613768">
    <property type="component" value="Unassembled WGS sequence"/>
</dbReference>
<evidence type="ECO:0000313" key="3">
    <source>
        <dbReference type="Proteomes" id="UP000613768"/>
    </source>
</evidence>
<comment type="caution">
    <text evidence="2">The sequence shown here is derived from an EMBL/GenBank/DDBJ whole genome shotgun (WGS) entry which is preliminary data.</text>
</comment>
<accession>A0AAW3ZLV1</accession>
<evidence type="ECO:0000313" key="2">
    <source>
        <dbReference type="EMBL" id="MBD8526445.1"/>
    </source>
</evidence>
<proteinExistence type="predicted"/>
<evidence type="ECO:0008006" key="4">
    <source>
        <dbReference type="Google" id="ProtNLM"/>
    </source>
</evidence>
<name>A0AAW3ZLV1_9GAMM</name>
<dbReference type="AlphaFoldDB" id="A0AAW3ZLV1"/>
<keyword evidence="1" id="KW-0175">Coiled coil</keyword>
<gene>
    <name evidence="2" type="ORF">IFO71_11920</name>
</gene>
<sequence length="82" mass="9182">MKEIGVKLHTTLLLGAVASLGGCCHAASEQQNLSADVADEAAAKLKAEEMRQLIEERRRLIEERRRLLREEAERAQKAERGE</sequence>
<evidence type="ECO:0000256" key="1">
    <source>
        <dbReference type="SAM" id="Coils"/>
    </source>
</evidence>
<organism evidence="2 3">
    <name type="scientific">Pseudomarimonas arenosa</name>
    <dbReference type="NCBI Taxonomy" id="2774145"/>
    <lineage>
        <taxon>Bacteria</taxon>
        <taxon>Pseudomonadati</taxon>
        <taxon>Pseudomonadota</taxon>
        <taxon>Gammaproteobacteria</taxon>
        <taxon>Lysobacterales</taxon>
        <taxon>Lysobacteraceae</taxon>
        <taxon>Pseudomarimonas</taxon>
    </lineage>
</organism>
<dbReference type="EMBL" id="JACYTR010000023">
    <property type="protein sequence ID" value="MBD8526445.1"/>
    <property type="molecule type" value="Genomic_DNA"/>
</dbReference>